<dbReference type="Proteomes" id="UP001177023">
    <property type="component" value="Unassembled WGS sequence"/>
</dbReference>
<feature type="non-terminal residue" evidence="2">
    <location>
        <position position="1"/>
    </location>
</feature>
<proteinExistence type="predicted"/>
<comment type="caution">
    <text evidence="2">The sequence shown here is derived from an EMBL/GenBank/DDBJ whole genome shotgun (WGS) entry which is preliminary data.</text>
</comment>
<organism evidence="2 3">
    <name type="scientific">Mesorhabditis spiculigera</name>
    <dbReference type="NCBI Taxonomy" id="96644"/>
    <lineage>
        <taxon>Eukaryota</taxon>
        <taxon>Metazoa</taxon>
        <taxon>Ecdysozoa</taxon>
        <taxon>Nematoda</taxon>
        <taxon>Chromadorea</taxon>
        <taxon>Rhabditida</taxon>
        <taxon>Rhabditina</taxon>
        <taxon>Rhabditomorpha</taxon>
        <taxon>Rhabditoidea</taxon>
        <taxon>Rhabditidae</taxon>
        <taxon>Mesorhabditinae</taxon>
        <taxon>Mesorhabditis</taxon>
    </lineage>
</organism>
<feature type="compositionally biased region" description="Basic and acidic residues" evidence="1">
    <location>
        <begin position="112"/>
        <end position="127"/>
    </location>
</feature>
<dbReference type="EMBL" id="CATQJA010000562">
    <property type="protein sequence ID" value="CAJ0561569.1"/>
    <property type="molecule type" value="Genomic_DNA"/>
</dbReference>
<evidence type="ECO:0000256" key="1">
    <source>
        <dbReference type="SAM" id="MobiDB-lite"/>
    </source>
</evidence>
<feature type="compositionally biased region" description="Basic and acidic residues" evidence="1">
    <location>
        <begin position="65"/>
        <end position="84"/>
    </location>
</feature>
<feature type="compositionally biased region" description="Polar residues" evidence="1">
    <location>
        <begin position="133"/>
        <end position="143"/>
    </location>
</feature>
<gene>
    <name evidence="2" type="ORF">MSPICULIGERA_LOCUS1875</name>
</gene>
<dbReference type="AlphaFoldDB" id="A0AA36C7H3"/>
<sequence>MGPKQGGRGRGKDGSRIGARGEPVGQEYRGTQEKQADAPAGAPPPPAAPPSSKSRKRARDAAASPEHDTREAAKMSKKAEESMRIGDTQMMEARANKSCYVEVTQTNSAGRRSKDSGEGPKPPRDAEAAAASSHKQTVSASFT</sequence>
<protein>
    <submittedName>
        <fullName evidence="2">Uncharacterized protein</fullName>
    </submittedName>
</protein>
<reference evidence="2" key="1">
    <citation type="submission" date="2023-06" db="EMBL/GenBank/DDBJ databases">
        <authorList>
            <person name="Delattre M."/>
        </authorList>
    </citation>
    <scope>NUCLEOTIDE SEQUENCE</scope>
    <source>
        <strain evidence="2">AF72</strain>
    </source>
</reference>
<accession>A0AA36C7H3</accession>
<evidence type="ECO:0000313" key="3">
    <source>
        <dbReference type="Proteomes" id="UP001177023"/>
    </source>
</evidence>
<keyword evidence="3" id="KW-1185">Reference proteome</keyword>
<name>A0AA36C7H3_9BILA</name>
<feature type="region of interest" description="Disordered" evidence="1">
    <location>
        <begin position="1"/>
        <end position="143"/>
    </location>
</feature>
<evidence type="ECO:0000313" key="2">
    <source>
        <dbReference type="EMBL" id="CAJ0561569.1"/>
    </source>
</evidence>